<evidence type="ECO:0000256" key="4">
    <source>
        <dbReference type="ARBA" id="ARBA00022695"/>
    </source>
</evidence>
<dbReference type="AlphaFoldDB" id="A0A7M6DPU7"/>
<dbReference type="Proteomes" id="UP000594262">
    <property type="component" value="Unplaced"/>
</dbReference>
<accession>A0A7M6DPU7</accession>
<organism evidence="10 11">
    <name type="scientific">Clytia hemisphaerica</name>
    <dbReference type="NCBI Taxonomy" id="252671"/>
    <lineage>
        <taxon>Eukaryota</taxon>
        <taxon>Metazoa</taxon>
        <taxon>Cnidaria</taxon>
        <taxon>Hydrozoa</taxon>
        <taxon>Hydroidolina</taxon>
        <taxon>Leptothecata</taxon>
        <taxon>Obeliida</taxon>
        <taxon>Clytiidae</taxon>
        <taxon>Clytia</taxon>
    </lineage>
</organism>
<dbReference type="GO" id="GO:0046872">
    <property type="term" value="F:metal ion binding"/>
    <property type="evidence" value="ECO:0007669"/>
    <property type="project" value="UniProtKB-KW"/>
</dbReference>
<keyword evidence="6" id="KW-0067">ATP-binding</keyword>
<name>A0A7M6DPU7_9CNID</name>
<sequence>MKRILNLVTIWLICNAQITRNTTKYCVLTAFDDLHRMETAIIDITQYLFEVIKDNFTHFGLNLVFKDMKLAGSISEGSFAARLFQTDPDFPDFLHRELELDLEMTMFELSKEFKSLERQIEGKPGFLRVNIMEDDNFKVSNEIINFFESKTTPTKLQDYINFEGYLLSNRIKEEYNLDMFDGKMDHNLIKFAKIAASYITKTPIKHISSPPFTSKFTKATTTFGFDIHIRNKLQLKTSSDFAFVLKLNWPLKSYGQLLKRWRNTSIAVHSLVQELNVGYIIAKPSNKDRNDLNSTEFRYSFAHIERKLIKLQSIEQRKVYLIFKSLLYSELKPIDPDDISSYICKCTMFWFIEKHGSSWNNDPDSMLEALKQLLRNLLEYFEQKFMPYYFVPQINVLAHLSNQTTNKVVEKLKLIVKDPLTYLKKPKKIERARRFLQATLSSMILAQNLIRGIKRNGPYLFFLERPDLYTLLKDHHKVSQLSYHQRKKINYCRLQTPFEEEVIDLNRQCSTERPLRSRIFEM</sequence>
<dbReference type="GO" id="GO:0005524">
    <property type="term" value="F:ATP binding"/>
    <property type="evidence" value="ECO:0007669"/>
    <property type="project" value="UniProtKB-KW"/>
</dbReference>
<dbReference type="SMART" id="SM01265">
    <property type="entry name" value="Mab-21"/>
    <property type="match status" value="1"/>
</dbReference>
<evidence type="ECO:0000256" key="6">
    <source>
        <dbReference type="ARBA" id="ARBA00022840"/>
    </source>
</evidence>
<dbReference type="PANTHER" id="PTHR10656:SF42">
    <property type="entry name" value="CYCLIC GMP-AMP SYNTHASE-LIKE PROTEIN-RELATED"/>
    <property type="match status" value="1"/>
</dbReference>
<evidence type="ECO:0000256" key="7">
    <source>
        <dbReference type="ARBA" id="ARBA00022842"/>
    </source>
</evidence>
<dbReference type="InterPro" id="IPR046906">
    <property type="entry name" value="Mab-21_HhH/H2TH-like"/>
</dbReference>
<feature type="domain" description="Mab-21-like HhH/H2TH-like" evidence="9">
    <location>
        <begin position="317"/>
        <end position="413"/>
    </location>
</feature>
<dbReference type="OrthoDB" id="5962582at2759"/>
<dbReference type="Pfam" id="PF20266">
    <property type="entry name" value="Mab-21_C"/>
    <property type="match status" value="1"/>
</dbReference>
<evidence type="ECO:0000256" key="3">
    <source>
        <dbReference type="ARBA" id="ARBA00022679"/>
    </source>
</evidence>
<evidence type="ECO:0000313" key="11">
    <source>
        <dbReference type="Proteomes" id="UP000594262"/>
    </source>
</evidence>
<evidence type="ECO:0000256" key="5">
    <source>
        <dbReference type="ARBA" id="ARBA00022723"/>
    </source>
</evidence>
<dbReference type="EnsemblMetazoa" id="CLYHEMT020875.1">
    <property type="protein sequence ID" value="CLYHEMP020875.1"/>
    <property type="gene ID" value="CLYHEMG020875"/>
</dbReference>
<evidence type="ECO:0000313" key="10">
    <source>
        <dbReference type="EnsemblMetazoa" id="CLYHEMP020875.1"/>
    </source>
</evidence>
<feature type="signal peptide" evidence="8">
    <location>
        <begin position="1"/>
        <end position="16"/>
    </location>
</feature>
<comment type="cofactor">
    <cofactor evidence="1">
        <name>Mg(2+)</name>
        <dbReference type="ChEBI" id="CHEBI:18420"/>
    </cofactor>
</comment>
<feature type="chain" id="PRO_5029757199" description="Mab-21-like HhH/H2TH-like domain-containing protein" evidence="8">
    <location>
        <begin position="17"/>
        <end position="522"/>
    </location>
</feature>
<dbReference type="InterPro" id="IPR024810">
    <property type="entry name" value="MAB21L/cGLR"/>
</dbReference>
<keyword evidence="6" id="KW-0547">Nucleotide-binding</keyword>
<dbReference type="GO" id="GO:0016779">
    <property type="term" value="F:nucleotidyltransferase activity"/>
    <property type="evidence" value="ECO:0007669"/>
    <property type="project" value="UniProtKB-KW"/>
</dbReference>
<evidence type="ECO:0000256" key="2">
    <source>
        <dbReference type="ARBA" id="ARBA00008307"/>
    </source>
</evidence>
<dbReference type="PANTHER" id="PTHR10656">
    <property type="entry name" value="CELL FATE DETERMINING PROTEIN MAB21-RELATED"/>
    <property type="match status" value="1"/>
</dbReference>
<protein>
    <recommendedName>
        <fullName evidence="9">Mab-21-like HhH/H2TH-like domain-containing protein</fullName>
    </recommendedName>
</protein>
<keyword evidence="7" id="KW-0460">Magnesium</keyword>
<dbReference type="Gene3D" id="1.10.1410.40">
    <property type="match status" value="1"/>
</dbReference>
<keyword evidence="8" id="KW-0732">Signal</keyword>
<keyword evidence="5" id="KW-0479">Metal-binding</keyword>
<reference evidence="10" key="1">
    <citation type="submission" date="2021-01" db="UniProtKB">
        <authorList>
            <consortium name="EnsemblMetazoa"/>
        </authorList>
    </citation>
    <scope>IDENTIFICATION</scope>
</reference>
<keyword evidence="4" id="KW-0548">Nucleotidyltransferase</keyword>
<keyword evidence="3" id="KW-0808">Transferase</keyword>
<proteinExistence type="inferred from homology"/>
<keyword evidence="11" id="KW-1185">Reference proteome</keyword>
<evidence type="ECO:0000256" key="1">
    <source>
        <dbReference type="ARBA" id="ARBA00001946"/>
    </source>
</evidence>
<comment type="similarity">
    <text evidence="2">Belongs to the mab-21 family.</text>
</comment>
<evidence type="ECO:0000256" key="8">
    <source>
        <dbReference type="SAM" id="SignalP"/>
    </source>
</evidence>
<evidence type="ECO:0000259" key="9">
    <source>
        <dbReference type="Pfam" id="PF20266"/>
    </source>
</evidence>